<dbReference type="AlphaFoldDB" id="A0A0E9UMG1"/>
<proteinExistence type="predicted"/>
<name>A0A0E9UMG1_ANGAN</name>
<dbReference type="EMBL" id="GBXM01042419">
    <property type="protein sequence ID" value="JAH66158.1"/>
    <property type="molecule type" value="Transcribed_RNA"/>
</dbReference>
<protein>
    <submittedName>
        <fullName evidence="1">Uncharacterized protein</fullName>
    </submittedName>
</protein>
<evidence type="ECO:0000313" key="1">
    <source>
        <dbReference type="EMBL" id="JAH66158.1"/>
    </source>
</evidence>
<accession>A0A0E9UMG1</accession>
<sequence length="40" mass="4536">MSISEIKDWCSVSSLQGSYTDRTNMSLTGFYQLVEKDAED</sequence>
<reference evidence="1" key="2">
    <citation type="journal article" date="2015" name="Fish Shellfish Immunol.">
        <title>Early steps in the European eel (Anguilla anguilla)-Vibrio vulnificus interaction in the gills: Role of the RtxA13 toxin.</title>
        <authorList>
            <person name="Callol A."/>
            <person name="Pajuelo D."/>
            <person name="Ebbesson L."/>
            <person name="Teles M."/>
            <person name="MacKenzie S."/>
            <person name="Amaro C."/>
        </authorList>
    </citation>
    <scope>NUCLEOTIDE SEQUENCE</scope>
</reference>
<reference evidence="1" key="1">
    <citation type="submission" date="2014-11" db="EMBL/GenBank/DDBJ databases">
        <authorList>
            <person name="Amaro Gonzalez C."/>
        </authorList>
    </citation>
    <scope>NUCLEOTIDE SEQUENCE</scope>
</reference>
<organism evidence="1">
    <name type="scientific">Anguilla anguilla</name>
    <name type="common">European freshwater eel</name>
    <name type="synonym">Muraena anguilla</name>
    <dbReference type="NCBI Taxonomy" id="7936"/>
    <lineage>
        <taxon>Eukaryota</taxon>
        <taxon>Metazoa</taxon>
        <taxon>Chordata</taxon>
        <taxon>Craniata</taxon>
        <taxon>Vertebrata</taxon>
        <taxon>Euteleostomi</taxon>
        <taxon>Actinopterygii</taxon>
        <taxon>Neopterygii</taxon>
        <taxon>Teleostei</taxon>
        <taxon>Anguilliformes</taxon>
        <taxon>Anguillidae</taxon>
        <taxon>Anguilla</taxon>
    </lineage>
</organism>